<dbReference type="Gene3D" id="3.40.140.10">
    <property type="entry name" value="Cytidine Deaminase, domain 2"/>
    <property type="match status" value="2"/>
</dbReference>
<feature type="compositionally biased region" description="Basic and acidic residues" evidence="1">
    <location>
        <begin position="693"/>
        <end position="746"/>
    </location>
</feature>
<feature type="region of interest" description="Disordered" evidence="1">
    <location>
        <begin position="1"/>
        <end position="65"/>
    </location>
</feature>
<evidence type="ECO:0000313" key="3">
    <source>
        <dbReference type="Proteomes" id="UP001221757"/>
    </source>
</evidence>
<evidence type="ECO:0000256" key="1">
    <source>
        <dbReference type="SAM" id="MobiDB-lite"/>
    </source>
</evidence>
<evidence type="ECO:0000313" key="2">
    <source>
        <dbReference type="EMBL" id="KAJ7693190.1"/>
    </source>
</evidence>
<dbReference type="PANTHER" id="PTHR12947">
    <property type="entry name" value="AMSH-LIKE PROTEASE"/>
    <property type="match status" value="1"/>
</dbReference>
<feature type="compositionally biased region" description="Low complexity" evidence="1">
    <location>
        <begin position="191"/>
        <end position="201"/>
    </location>
</feature>
<sequence>MSGESSTNLANENPTLPVQEAEAEAGPTPSTVDVRPCRQVQRKPKMKKKGGEDETSAEKIGNPGKFHGAKLKFLESQLPVYFASKGRGGITEYFEKLFGMWWALFPWYSGYGPDGHPLPQAEMQAAEAAESRALADELLRGVGIGGSEAPDTPNNNGAPDAAPDATPDATPDVAPDAAAHAAPDVPPNVPSPNNDVPLPNNDAPPPNNDAPAASASTRPYADTGGVDPKYKITIKVEVTAQVKTWFSHKKTTANRAGKNPFVDWLKGFKHPPPVPLYKWYMGQEEYGELVDARFNEKCKCARELLAKEDEEAMAELVAKQEVEHQEALASYKARIERVSNPDTPDPEKREAYCLNLAQVAQPFLDGIAKLTGLHVTLLAGEGPPPDSEKYVLTSLHSGHTVSIGGVEGQKFHEWDSVGFKRHVMGQFMKFLGETNAHSATWEVPGTGGVAWSGAPAMRPSASTCVSSSGGVIDVDDGGVGGGGDEAGAIRTAEPEPAAPERGRRKKATGRKRSYRLEETPSPSGPASPVLPTSHVLMVDMEKKLAAMPTAEQRAQLARLGGLHVSDFTQENTLVRNAAMMKVLDLDHALRGLIQPTLPVRPKPRPKPRDAGPPRKSMRLAGGKTIEGDKGGGAHGGGKGKGNEADGGGARGGDKGGGARSRGNEGGGADGGGAREGDELGGSHGEPSAASVDRVSEHEKQWERALEEERREREELERGKELEREKELEHEESGGEKESEHEREQGRTIDPVGSVDKTGWPTWMQNGHTLVSACRGDKWDSVVETWIALEKAYGFQTSAAAMPTTDRPAEVGQWIKYGRSTTRKTIVKISMLWSNWWSWWSTLALSWREKDEEGKPVVHEDQEVGDWGALVHPSGNGMLVVLLPLVWWRTEEGGDVPTDTWVAAVRNVTRVLKGLLSTAKSKTRKSPDTASAEGAERPRKCVRHGSNAHGSQYTHTPTLGPMPLRVAHAGGVRVRWGEHGLGRGGELAWAGRGRRGGGVYPAFPGQGQGQDERELAARMGGLSTGGPGAVSYPALARHMSSHQRTQGYIPGTWGSALPPAALLLPNTGMGTGAGMGTGPARGAGRCTGGRRVERDGGVFDVREREREQQRERELAATRAAVGRTEAAEAERGRQLRTVVLLHAMLPRFLAITGANSARNLEMCGLLLGREVVRGVGAGAGAPGAKSRYVVKTLLVPKQHTTSDTCTMDEEEGVLGFTKARGLIMLGWYWGWVKYCFREEDKPKFEDAKQAAIKYLDACTTEIIWRFVNWTWRWMDAYRSGLTGAAAAWAIGHQSAHRQASKRAAAALDASAVSAGSSFQRMLPESFTVVCAPKSDPNFGIFRLTDPPGLQTVLKCTAKQAFHPHPDVPIYTDADRGHVQMRDAALEIVDLR</sequence>
<dbReference type="EMBL" id="JARKIE010000047">
    <property type="protein sequence ID" value="KAJ7693190.1"/>
    <property type="molecule type" value="Genomic_DNA"/>
</dbReference>
<dbReference type="GO" id="GO:0070536">
    <property type="term" value="P:protein K63-linked deubiquitination"/>
    <property type="evidence" value="ECO:0007669"/>
    <property type="project" value="TreeGrafter"/>
</dbReference>
<feature type="compositionally biased region" description="Polar residues" evidence="1">
    <location>
        <begin position="1"/>
        <end position="16"/>
    </location>
</feature>
<protein>
    <submittedName>
        <fullName evidence="2">Uncharacterized protein</fullName>
    </submittedName>
</protein>
<name>A0AAD7DLT9_MYCRO</name>
<feature type="compositionally biased region" description="Basic residues" evidence="1">
    <location>
        <begin position="502"/>
        <end position="513"/>
    </location>
</feature>
<feature type="region of interest" description="Disordered" evidence="1">
    <location>
        <begin position="917"/>
        <end position="960"/>
    </location>
</feature>
<feature type="region of interest" description="Disordered" evidence="1">
    <location>
        <begin position="594"/>
        <end position="757"/>
    </location>
</feature>
<gene>
    <name evidence="2" type="ORF">B0H17DRAFT_1330545</name>
</gene>
<organism evidence="2 3">
    <name type="scientific">Mycena rosella</name>
    <name type="common">Pink bonnet</name>
    <name type="synonym">Agaricus rosellus</name>
    <dbReference type="NCBI Taxonomy" id="1033263"/>
    <lineage>
        <taxon>Eukaryota</taxon>
        <taxon>Fungi</taxon>
        <taxon>Dikarya</taxon>
        <taxon>Basidiomycota</taxon>
        <taxon>Agaricomycotina</taxon>
        <taxon>Agaricomycetes</taxon>
        <taxon>Agaricomycetidae</taxon>
        <taxon>Agaricales</taxon>
        <taxon>Marasmiineae</taxon>
        <taxon>Mycenaceae</taxon>
        <taxon>Mycena</taxon>
    </lineage>
</organism>
<dbReference type="GO" id="GO:0016020">
    <property type="term" value="C:membrane"/>
    <property type="evidence" value="ECO:0007669"/>
    <property type="project" value="TreeGrafter"/>
</dbReference>
<dbReference type="GO" id="GO:0005768">
    <property type="term" value="C:endosome"/>
    <property type="evidence" value="ECO:0007669"/>
    <property type="project" value="TreeGrafter"/>
</dbReference>
<feature type="compositionally biased region" description="Gly residues" evidence="1">
    <location>
        <begin position="1071"/>
        <end position="1086"/>
    </location>
</feature>
<feature type="compositionally biased region" description="Gly residues" evidence="1">
    <location>
        <begin position="632"/>
        <end position="671"/>
    </location>
</feature>
<feature type="region of interest" description="Disordered" evidence="1">
    <location>
        <begin position="467"/>
        <end position="530"/>
    </location>
</feature>
<dbReference type="Proteomes" id="UP001221757">
    <property type="component" value="Unassembled WGS sequence"/>
</dbReference>
<reference evidence="2" key="1">
    <citation type="submission" date="2023-03" db="EMBL/GenBank/DDBJ databases">
        <title>Massive genome expansion in bonnet fungi (Mycena s.s.) driven by repeated elements and novel gene families across ecological guilds.</title>
        <authorList>
            <consortium name="Lawrence Berkeley National Laboratory"/>
            <person name="Harder C.B."/>
            <person name="Miyauchi S."/>
            <person name="Viragh M."/>
            <person name="Kuo A."/>
            <person name="Thoen E."/>
            <person name="Andreopoulos B."/>
            <person name="Lu D."/>
            <person name="Skrede I."/>
            <person name="Drula E."/>
            <person name="Henrissat B."/>
            <person name="Morin E."/>
            <person name="Kohler A."/>
            <person name="Barry K."/>
            <person name="LaButti K."/>
            <person name="Morin E."/>
            <person name="Salamov A."/>
            <person name="Lipzen A."/>
            <person name="Mereny Z."/>
            <person name="Hegedus B."/>
            <person name="Baldrian P."/>
            <person name="Stursova M."/>
            <person name="Weitz H."/>
            <person name="Taylor A."/>
            <person name="Grigoriev I.V."/>
            <person name="Nagy L.G."/>
            <person name="Martin F."/>
            <person name="Kauserud H."/>
        </authorList>
    </citation>
    <scope>NUCLEOTIDE SEQUENCE</scope>
    <source>
        <strain evidence="2">CBHHK067</strain>
    </source>
</reference>
<dbReference type="GO" id="GO:0061578">
    <property type="term" value="F:K63-linked deubiquitinase activity"/>
    <property type="evidence" value="ECO:0007669"/>
    <property type="project" value="TreeGrafter"/>
</dbReference>
<feature type="region of interest" description="Disordered" evidence="1">
    <location>
        <begin position="143"/>
        <end position="226"/>
    </location>
</feature>
<comment type="caution">
    <text evidence="2">The sequence shown here is derived from an EMBL/GenBank/DDBJ whole genome shotgun (WGS) entry which is preliminary data.</text>
</comment>
<feature type="region of interest" description="Disordered" evidence="1">
    <location>
        <begin position="1071"/>
        <end position="1090"/>
    </location>
</feature>
<keyword evidence="3" id="KW-1185">Reference proteome</keyword>
<accession>A0AAD7DLT9</accession>
<proteinExistence type="predicted"/>
<feature type="compositionally biased region" description="Low complexity" evidence="1">
    <location>
        <begin position="149"/>
        <end position="183"/>
    </location>
</feature>
<feature type="compositionally biased region" description="Polar residues" evidence="1">
    <location>
        <begin position="947"/>
        <end position="956"/>
    </location>
</feature>
<dbReference type="PANTHER" id="PTHR12947:SF13">
    <property type="entry name" value="FI19924P1"/>
    <property type="match status" value="1"/>
</dbReference>